<accession>A0A3P3TDP7</accession>
<name>A0A3P3TDP7_9BACL</name>
<comment type="caution">
    <text evidence="2">The sequence shown here is derived from an EMBL/GenBank/DDBJ whole genome shotgun (WGS) entry which is preliminary data.</text>
</comment>
<dbReference type="EMBL" id="RRCN01000002">
    <property type="protein sequence ID" value="RRJ54573.1"/>
    <property type="molecule type" value="Genomic_DNA"/>
</dbReference>
<dbReference type="Proteomes" id="UP000267017">
    <property type="component" value="Unassembled WGS sequence"/>
</dbReference>
<proteinExistence type="predicted"/>
<gene>
    <name evidence="2" type="ORF">EHV15_33725</name>
</gene>
<dbReference type="AlphaFoldDB" id="A0A3P3TDP7"/>
<dbReference type="InterPro" id="IPR041420">
    <property type="entry name" value="PBECR4"/>
</dbReference>
<protein>
    <recommendedName>
        <fullName evidence="1">Phage-Barnase-EndoU-ColicinE5/D-RelE like nuclease 4 domain-containing protein</fullName>
    </recommendedName>
</protein>
<evidence type="ECO:0000313" key="3">
    <source>
        <dbReference type="Proteomes" id="UP000267017"/>
    </source>
</evidence>
<organism evidence="2 3">
    <name type="scientific">Paenibacillus oralis</name>
    <dbReference type="NCBI Taxonomy" id="2490856"/>
    <lineage>
        <taxon>Bacteria</taxon>
        <taxon>Bacillati</taxon>
        <taxon>Bacillota</taxon>
        <taxon>Bacilli</taxon>
        <taxon>Bacillales</taxon>
        <taxon>Paenibacillaceae</taxon>
        <taxon>Paenibacillus</taxon>
    </lineage>
</organism>
<dbReference type="OrthoDB" id="2969511at2"/>
<dbReference type="RefSeq" id="WP_128635686.1">
    <property type="nucleotide sequence ID" value="NZ_RRCN01000002.1"/>
</dbReference>
<keyword evidence="3" id="KW-1185">Reference proteome</keyword>
<reference evidence="2 3" key="1">
    <citation type="submission" date="2018-11" db="EMBL/GenBank/DDBJ databases">
        <title>Genome sequencing of Paenibacillus sp. KCOM 3021 (= ChDC PVNT-B20).</title>
        <authorList>
            <person name="Kook J.-K."/>
            <person name="Park S.-N."/>
            <person name="Lim Y.K."/>
        </authorList>
    </citation>
    <scope>NUCLEOTIDE SEQUENCE [LARGE SCALE GENOMIC DNA]</scope>
    <source>
        <strain evidence="2 3">KCOM 3021</strain>
    </source>
</reference>
<feature type="domain" description="Phage-Barnase-EndoU-ColicinE5/D-RelE like nuclease 4" evidence="1">
    <location>
        <begin position="25"/>
        <end position="168"/>
    </location>
</feature>
<evidence type="ECO:0000259" key="1">
    <source>
        <dbReference type="Pfam" id="PF18813"/>
    </source>
</evidence>
<evidence type="ECO:0000313" key="2">
    <source>
        <dbReference type="EMBL" id="RRJ54573.1"/>
    </source>
</evidence>
<sequence>MTLTLEQLVARTTKPLIADISLQVLQQLYEQYLLPYTFTYELENHEPVKLHFEKDNFCHLLGLEKMVAGKVRSQDLKLYRGPEGWDNIKNGTIDRDHMRSRAGKPNFNSLKGKWIYFLAIPRILTSDTAMIKFHKLGAELLIYGGFDNAIVHLGISRREETEFKTWCPRTILEEGKTPPLYGTKHIDGQPTLRIVSFKQEAK</sequence>
<dbReference type="Pfam" id="PF18813">
    <property type="entry name" value="PBECR4"/>
    <property type="match status" value="1"/>
</dbReference>